<name>A0A3D8J865_9HELI</name>
<dbReference type="PANTHER" id="PTHR11088">
    <property type="entry name" value="TRNA DIMETHYLALLYLTRANSFERASE"/>
    <property type="match status" value="1"/>
</dbReference>
<dbReference type="GO" id="GO:0006400">
    <property type="term" value="P:tRNA modification"/>
    <property type="evidence" value="ECO:0007669"/>
    <property type="project" value="TreeGrafter"/>
</dbReference>
<dbReference type="AlphaFoldDB" id="A0A3D8J865"/>
<evidence type="ECO:0000256" key="9">
    <source>
        <dbReference type="ARBA" id="ARBA00022842"/>
    </source>
</evidence>
<evidence type="ECO:0000313" key="15">
    <source>
        <dbReference type="EMBL" id="RDU73703.1"/>
    </source>
</evidence>
<evidence type="ECO:0000256" key="13">
    <source>
        <dbReference type="RuleBase" id="RU003784"/>
    </source>
</evidence>
<proteinExistence type="inferred from homology"/>
<evidence type="ECO:0000256" key="4">
    <source>
        <dbReference type="ARBA" id="ARBA00011245"/>
    </source>
</evidence>
<dbReference type="GO" id="GO:0052381">
    <property type="term" value="F:tRNA dimethylallyltransferase activity"/>
    <property type="evidence" value="ECO:0007669"/>
    <property type="project" value="UniProtKB-UniRule"/>
</dbReference>
<keyword evidence="8 11" id="KW-0067">ATP-binding</keyword>
<evidence type="ECO:0000256" key="12">
    <source>
        <dbReference type="RuleBase" id="RU003783"/>
    </source>
</evidence>
<feature type="binding site" evidence="11">
    <location>
        <begin position="27"/>
        <end position="34"/>
    </location>
    <ligand>
        <name>ATP</name>
        <dbReference type="ChEBI" id="CHEBI:30616"/>
    </ligand>
</feature>
<dbReference type="Gene3D" id="1.10.20.140">
    <property type="match status" value="1"/>
</dbReference>
<comment type="caution">
    <text evidence="15">The sequence shown here is derived from an EMBL/GenBank/DDBJ whole genome shotgun (WGS) entry which is preliminary data.</text>
</comment>
<dbReference type="EMBL" id="NXLW01000001">
    <property type="protein sequence ID" value="RDU73703.1"/>
    <property type="molecule type" value="Genomic_DNA"/>
</dbReference>
<feature type="binding site" evidence="11">
    <location>
        <begin position="29"/>
        <end position="34"/>
    </location>
    <ligand>
        <name>substrate</name>
    </ligand>
</feature>
<keyword evidence="6 11" id="KW-0819">tRNA processing</keyword>
<dbReference type="InterPro" id="IPR027417">
    <property type="entry name" value="P-loop_NTPase"/>
</dbReference>
<dbReference type="RefSeq" id="WP_104762536.1">
    <property type="nucleotide sequence ID" value="NZ_FZPM01000005.1"/>
</dbReference>
<evidence type="ECO:0000256" key="8">
    <source>
        <dbReference type="ARBA" id="ARBA00022840"/>
    </source>
</evidence>
<dbReference type="GO" id="GO:0005524">
    <property type="term" value="F:ATP binding"/>
    <property type="evidence" value="ECO:0007669"/>
    <property type="project" value="UniProtKB-UniRule"/>
</dbReference>
<dbReference type="EC" id="2.5.1.75" evidence="11"/>
<dbReference type="NCBIfam" id="TIGR00174">
    <property type="entry name" value="miaA"/>
    <property type="match status" value="1"/>
</dbReference>
<comment type="catalytic activity">
    <reaction evidence="10 11 12">
        <text>adenosine(37) in tRNA + dimethylallyl diphosphate = N(6)-dimethylallyladenosine(37) in tRNA + diphosphate</text>
        <dbReference type="Rhea" id="RHEA:26482"/>
        <dbReference type="Rhea" id="RHEA-COMP:10162"/>
        <dbReference type="Rhea" id="RHEA-COMP:10375"/>
        <dbReference type="ChEBI" id="CHEBI:33019"/>
        <dbReference type="ChEBI" id="CHEBI:57623"/>
        <dbReference type="ChEBI" id="CHEBI:74411"/>
        <dbReference type="ChEBI" id="CHEBI:74415"/>
        <dbReference type="EC" id="2.5.1.75"/>
    </reaction>
</comment>
<dbReference type="InterPro" id="IPR018022">
    <property type="entry name" value="IPT"/>
</dbReference>
<dbReference type="Proteomes" id="UP000256424">
    <property type="component" value="Unassembled WGS sequence"/>
</dbReference>
<comment type="cofactor">
    <cofactor evidence="1 11">
        <name>Mg(2+)</name>
        <dbReference type="ChEBI" id="CHEBI:18420"/>
    </cofactor>
</comment>
<keyword evidence="7 11" id="KW-0547">Nucleotide-binding</keyword>
<gene>
    <name evidence="11" type="primary">miaA</name>
    <name evidence="15" type="ORF">CQA66_00510</name>
</gene>
<comment type="caution">
    <text evidence="11">Lacks conserved residue(s) required for the propagation of feature annotation.</text>
</comment>
<evidence type="ECO:0000256" key="3">
    <source>
        <dbReference type="ARBA" id="ARBA00005842"/>
    </source>
</evidence>
<evidence type="ECO:0000256" key="10">
    <source>
        <dbReference type="ARBA" id="ARBA00049563"/>
    </source>
</evidence>
<dbReference type="Gene3D" id="3.40.50.300">
    <property type="entry name" value="P-loop containing nucleotide triphosphate hydrolases"/>
    <property type="match status" value="1"/>
</dbReference>
<dbReference type="HAMAP" id="MF_00185">
    <property type="entry name" value="IPP_trans"/>
    <property type="match status" value="1"/>
</dbReference>
<keyword evidence="9 11" id="KW-0460">Magnesium</keyword>
<organism evidence="15 16">
    <name type="scientific">Helicobacter aurati</name>
    <dbReference type="NCBI Taxonomy" id="137778"/>
    <lineage>
        <taxon>Bacteria</taxon>
        <taxon>Pseudomonadati</taxon>
        <taxon>Campylobacterota</taxon>
        <taxon>Epsilonproteobacteria</taxon>
        <taxon>Campylobacterales</taxon>
        <taxon>Helicobacteraceae</taxon>
        <taxon>Helicobacter</taxon>
    </lineage>
</organism>
<dbReference type="OrthoDB" id="9776390at2"/>
<evidence type="ECO:0000256" key="7">
    <source>
        <dbReference type="ARBA" id="ARBA00022741"/>
    </source>
</evidence>
<accession>A0A3D8J865</accession>
<evidence type="ECO:0000256" key="2">
    <source>
        <dbReference type="ARBA" id="ARBA00003213"/>
    </source>
</evidence>
<comment type="function">
    <text evidence="2 11 13">Catalyzes the transfer of a dimethylallyl group onto the adenine at position 37 in tRNAs that read codons beginning with uridine, leading to the formation of N6-(dimethylallyl)adenosine (i(6)A).</text>
</comment>
<dbReference type="PANTHER" id="PTHR11088:SF60">
    <property type="entry name" value="TRNA DIMETHYLALLYLTRANSFERASE"/>
    <property type="match status" value="1"/>
</dbReference>
<evidence type="ECO:0000313" key="16">
    <source>
        <dbReference type="Proteomes" id="UP000256424"/>
    </source>
</evidence>
<sequence length="313" mass="35180">MKLHSHIPSNNLSSSTKQYPKIIAIIGATCSGKSSLAIQIAEKINASIFSLDSLSIYKEIYIASAKPKEEERKHIKHFALDILKPDSKVNVGIFLDLLYEAVESCKQDDKTLLIVGGSSFYLKSIINGLSPKPHGDSSGNALLNELSTQSLAEQYRFLCTIDSEYARKIQRTDSYRISRALEIFALSRQCPSDFFANNPPKPFPLPITCYQLLINKALLHKRIEARTSAMLQEGIIDEAQMLINSYGIDIQPFKSIGLKECLAFLQGKINKQELEALINIHTKQLAKRQKTFNKTQFQYIYEGDSQSIIESLE</sequence>
<protein>
    <recommendedName>
        <fullName evidence="11">tRNA dimethylallyltransferase</fullName>
        <ecNumber evidence="11">2.5.1.75</ecNumber>
    </recommendedName>
    <alternativeName>
        <fullName evidence="11">Dimethylallyl diphosphate:tRNA dimethylallyltransferase</fullName>
        <shortName evidence="11">DMAPP:tRNA dimethylallyltransferase</shortName>
        <shortName evidence="11">DMATase</shortName>
    </alternativeName>
    <alternativeName>
        <fullName evidence="11">Isopentenyl-diphosphate:tRNA isopentenyltransferase</fullName>
        <shortName evidence="11">IPP transferase</shortName>
        <shortName evidence="11">IPPT</shortName>
        <shortName evidence="11">IPTase</shortName>
    </alternativeName>
</protein>
<evidence type="ECO:0000256" key="6">
    <source>
        <dbReference type="ARBA" id="ARBA00022694"/>
    </source>
</evidence>
<dbReference type="SUPFAM" id="SSF52540">
    <property type="entry name" value="P-loop containing nucleoside triphosphate hydrolases"/>
    <property type="match status" value="2"/>
</dbReference>
<keyword evidence="5 11" id="KW-0808">Transferase</keyword>
<feature type="site" description="Interaction with substrate tRNA" evidence="11">
    <location>
        <position position="118"/>
    </location>
</feature>
<reference evidence="15 16" key="1">
    <citation type="submission" date="2018-04" db="EMBL/GenBank/DDBJ databases">
        <title>Novel Campyloabacter and Helicobacter Species and Strains.</title>
        <authorList>
            <person name="Mannion A.J."/>
            <person name="Shen Z."/>
            <person name="Fox J.G."/>
        </authorList>
    </citation>
    <scope>NUCLEOTIDE SEQUENCE [LARGE SCALE GENOMIC DNA]</scope>
    <source>
        <strain evidence="15 16">MIT 97-5075</strain>
    </source>
</reference>
<keyword evidence="16" id="KW-1185">Reference proteome</keyword>
<feature type="region of interest" description="Interaction with substrate tRNA" evidence="11">
    <location>
        <begin position="52"/>
        <end position="55"/>
    </location>
</feature>
<evidence type="ECO:0000256" key="14">
    <source>
        <dbReference type="RuleBase" id="RU003785"/>
    </source>
</evidence>
<evidence type="ECO:0000256" key="1">
    <source>
        <dbReference type="ARBA" id="ARBA00001946"/>
    </source>
</evidence>
<dbReference type="InterPro" id="IPR039657">
    <property type="entry name" value="Dimethylallyltransferase"/>
</dbReference>
<comment type="similarity">
    <text evidence="3 11 14">Belongs to the IPP transferase family.</text>
</comment>
<evidence type="ECO:0000256" key="11">
    <source>
        <dbReference type="HAMAP-Rule" id="MF_00185"/>
    </source>
</evidence>
<evidence type="ECO:0000256" key="5">
    <source>
        <dbReference type="ARBA" id="ARBA00022679"/>
    </source>
</evidence>
<comment type="subunit">
    <text evidence="4 11">Monomer.</text>
</comment>
<dbReference type="Pfam" id="PF01715">
    <property type="entry name" value="IPPT"/>
    <property type="match status" value="1"/>
</dbReference>